<accession>A0A6J1MKB3</accession>
<dbReference type="AlphaFoldDB" id="A0A6J1MKB3"/>
<dbReference type="OrthoDB" id="6577615at2759"/>
<protein>
    <submittedName>
        <fullName evidence="3">Uncharacterized protein LOC112043587</fullName>
    </submittedName>
</protein>
<dbReference type="RefSeq" id="XP_023934839.2">
    <property type="nucleotide sequence ID" value="XM_024079071.2"/>
</dbReference>
<name>A0A6J1MKB3_BICAN</name>
<gene>
    <name evidence="3" type="primary">LOC112043587</name>
</gene>
<organism evidence="2 3">
    <name type="scientific">Bicyclus anynana</name>
    <name type="common">Squinting bush brown butterfly</name>
    <dbReference type="NCBI Taxonomy" id="110368"/>
    <lineage>
        <taxon>Eukaryota</taxon>
        <taxon>Metazoa</taxon>
        <taxon>Ecdysozoa</taxon>
        <taxon>Arthropoda</taxon>
        <taxon>Hexapoda</taxon>
        <taxon>Insecta</taxon>
        <taxon>Pterygota</taxon>
        <taxon>Neoptera</taxon>
        <taxon>Endopterygota</taxon>
        <taxon>Lepidoptera</taxon>
        <taxon>Glossata</taxon>
        <taxon>Ditrysia</taxon>
        <taxon>Papilionoidea</taxon>
        <taxon>Nymphalidae</taxon>
        <taxon>Satyrinae</taxon>
        <taxon>Satyrini</taxon>
        <taxon>Mycalesina</taxon>
        <taxon>Bicyclus</taxon>
    </lineage>
</organism>
<sequence>MSAMSGMSATASEPGDAAPERSRPARSFRLRFAAQREPGRSDVSAVKPLGLPTVVRGGMYGRESREDEERVQSALRRVQRMFDAGPRDRLAEPLTTQHEYGWWGAPPPAPRDPRLEHHIRDSAWLKERLRILAADHGLCRR</sequence>
<feature type="region of interest" description="Disordered" evidence="1">
    <location>
        <begin position="1"/>
        <end position="28"/>
    </location>
</feature>
<proteinExistence type="predicted"/>
<dbReference type="Proteomes" id="UP001652582">
    <property type="component" value="Chromosome 7"/>
</dbReference>
<reference evidence="3" key="1">
    <citation type="submission" date="2025-08" db="UniProtKB">
        <authorList>
            <consortium name="RefSeq"/>
        </authorList>
    </citation>
    <scope>IDENTIFICATION</scope>
</reference>
<evidence type="ECO:0000313" key="3">
    <source>
        <dbReference type="RefSeq" id="XP_023934839.2"/>
    </source>
</evidence>
<dbReference type="GeneID" id="112043587"/>
<evidence type="ECO:0000256" key="1">
    <source>
        <dbReference type="SAM" id="MobiDB-lite"/>
    </source>
</evidence>
<dbReference type="KEGG" id="bany:112043587"/>
<feature type="compositionally biased region" description="Low complexity" evidence="1">
    <location>
        <begin position="1"/>
        <end position="12"/>
    </location>
</feature>
<keyword evidence="2" id="KW-1185">Reference proteome</keyword>
<evidence type="ECO:0000313" key="2">
    <source>
        <dbReference type="Proteomes" id="UP001652582"/>
    </source>
</evidence>